<feature type="transmembrane region" description="Helical" evidence="8">
    <location>
        <begin position="179"/>
        <end position="199"/>
    </location>
</feature>
<feature type="transmembrane region" description="Helical" evidence="8">
    <location>
        <begin position="435"/>
        <end position="453"/>
    </location>
</feature>
<evidence type="ECO:0000256" key="4">
    <source>
        <dbReference type="ARBA" id="ARBA00022475"/>
    </source>
</evidence>
<dbReference type="AlphaFoldDB" id="A0A0X3V1H4"/>
<dbReference type="PANTHER" id="PTHR30330">
    <property type="entry name" value="AGSS FAMILY TRANSPORTER, SODIUM-ALANINE"/>
    <property type="match status" value="1"/>
</dbReference>
<evidence type="ECO:0000313" key="10">
    <source>
        <dbReference type="Proteomes" id="UP000053923"/>
    </source>
</evidence>
<feature type="transmembrane region" description="Helical" evidence="8">
    <location>
        <begin position="459"/>
        <end position="478"/>
    </location>
</feature>
<evidence type="ECO:0000256" key="2">
    <source>
        <dbReference type="ARBA" id="ARBA00009261"/>
    </source>
</evidence>
<dbReference type="PRINTS" id="PR00175">
    <property type="entry name" value="NAALASMPORT"/>
</dbReference>
<keyword evidence="10" id="KW-1185">Reference proteome</keyword>
<evidence type="ECO:0000256" key="1">
    <source>
        <dbReference type="ARBA" id="ARBA00004651"/>
    </source>
</evidence>
<sequence>MSLDSITTSIDDAVSGFFEPVSETVAKYVFYSVSVNGTELPLIVAWLVIAGLVFSAWFGLIQIRKFKLALEVVRGKYDEKGAPGEVSHFQALTAAVSGTVGLGNIAGVAVAVSIGGPGATFWMILCGLLGMASKFVEVTLGVKYRETHADGTVSGGPMYYLPRGLAERFGPAGAKFGKVLAIAASVMILFFGLFGGNLYQTNQSYAQVSSTFGGEDGFLASSAGAVLFGLVVSALVGLVLLGGIRSIASVTSKLVPAMAIMYILACLVVILANVSAVPDAIQEIIKGAFQADGVVGGVIGALIQGFKRAAFSNEAGLGSAPIAHSAVKTNKPASEGLVALLEPFIDTVVICTMTALTIIIANPDSWGEARKSGEPVGVVITSDAFGTVLPWFPKLLTVAVLLFAFSTILTWGYYGLKAWTYLFGRSKASETIFKAVWSAFVVLGSLMSLGSLIDLGDSALFLLSVFNIIGLYLLAPIVKRELDKFLDYVRERKARAALGSEEPQEEETAKAL</sequence>
<keyword evidence="3 8" id="KW-0813">Transport</keyword>
<proteinExistence type="inferred from homology"/>
<comment type="similarity">
    <text evidence="2 8">Belongs to the alanine or glycine:cation symporter (AGCS) (TC 2.A.25) family.</text>
</comment>
<dbReference type="NCBIfam" id="TIGR00835">
    <property type="entry name" value="agcS"/>
    <property type="match status" value="1"/>
</dbReference>
<dbReference type="Gene3D" id="1.20.1740.10">
    <property type="entry name" value="Amino acid/polyamine transporter I"/>
    <property type="match status" value="1"/>
</dbReference>
<dbReference type="Pfam" id="PF01235">
    <property type="entry name" value="Na_Ala_symp"/>
    <property type="match status" value="1"/>
</dbReference>
<dbReference type="GO" id="GO:0005283">
    <property type="term" value="F:amino acid:sodium symporter activity"/>
    <property type="evidence" value="ECO:0007669"/>
    <property type="project" value="InterPro"/>
</dbReference>
<dbReference type="RefSeq" id="WP_062703376.1">
    <property type="nucleotide sequence ID" value="NZ_LLZG01000115.1"/>
</dbReference>
<keyword evidence="8" id="KW-0769">Symport</keyword>
<dbReference type="Proteomes" id="UP000053923">
    <property type="component" value="Unassembled WGS sequence"/>
</dbReference>
<protein>
    <submittedName>
        <fullName evidence="9">D-alanine glycine permease</fullName>
    </submittedName>
</protein>
<evidence type="ECO:0000256" key="6">
    <source>
        <dbReference type="ARBA" id="ARBA00022989"/>
    </source>
</evidence>
<dbReference type="FunFam" id="1.20.1740.10:FF:000059">
    <property type="entry name" value="Na(+)-linked D-alanine glycine permease"/>
    <property type="match status" value="1"/>
</dbReference>
<keyword evidence="7 8" id="KW-0472">Membrane</keyword>
<evidence type="ECO:0000256" key="7">
    <source>
        <dbReference type="ARBA" id="ARBA00023136"/>
    </source>
</evidence>
<comment type="caution">
    <text evidence="9">The sequence shown here is derived from an EMBL/GenBank/DDBJ whole genome shotgun (WGS) entry which is preliminary data.</text>
</comment>
<dbReference type="PANTHER" id="PTHR30330:SF3">
    <property type="entry name" value="TRANSCRIPTIONAL REGULATOR, LRP FAMILY"/>
    <property type="match status" value="1"/>
</dbReference>
<feature type="transmembrane region" description="Helical" evidence="8">
    <location>
        <begin position="337"/>
        <end position="361"/>
    </location>
</feature>
<dbReference type="EMBL" id="LLZG01000115">
    <property type="protein sequence ID" value="KUL38337.1"/>
    <property type="molecule type" value="Genomic_DNA"/>
</dbReference>
<name>A0A0X3V1H4_9ACTN</name>
<feature type="transmembrane region" description="Helical" evidence="8">
    <location>
        <begin position="219"/>
        <end position="242"/>
    </location>
</feature>
<keyword evidence="4 8" id="KW-1003">Cell membrane</keyword>
<keyword evidence="5 8" id="KW-0812">Transmembrane</keyword>
<dbReference type="InterPro" id="IPR001463">
    <property type="entry name" value="Na/Ala_symport"/>
</dbReference>
<evidence type="ECO:0000256" key="3">
    <source>
        <dbReference type="ARBA" id="ARBA00022448"/>
    </source>
</evidence>
<feature type="transmembrane region" description="Helical" evidence="8">
    <location>
        <begin position="40"/>
        <end position="60"/>
    </location>
</feature>
<reference evidence="10" key="1">
    <citation type="submission" date="2015-10" db="EMBL/GenBank/DDBJ databases">
        <authorList>
            <person name="Ju K.-S."/>
            <person name="Doroghazi J.R."/>
            <person name="Metcalf W.W."/>
        </authorList>
    </citation>
    <scope>NUCLEOTIDE SEQUENCE [LARGE SCALE GENOMIC DNA]</scope>
    <source>
        <strain evidence="10">NRRL 3151</strain>
    </source>
</reference>
<evidence type="ECO:0000313" key="9">
    <source>
        <dbReference type="EMBL" id="KUL38337.1"/>
    </source>
</evidence>
<feature type="transmembrane region" description="Helical" evidence="8">
    <location>
        <begin position="254"/>
        <end position="272"/>
    </location>
</feature>
<evidence type="ECO:0000256" key="8">
    <source>
        <dbReference type="RuleBase" id="RU363064"/>
    </source>
</evidence>
<organism evidence="9 10">
    <name type="scientific">Streptomyces regalis</name>
    <dbReference type="NCBI Taxonomy" id="68262"/>
    <lineage>
        <taxon>Bacteria</taxon>
        <taxon>Bacillati</taxon>
        <taxon>Actinomycetota</taxon>
        <taxon>Actinomycetes</taxon>
        <taxon>Kitasatosporales</taxon>
        <taxon>Streptomycetaceae</taxon>
        <taxon>Streptomyces</taxon>
    </lineage>
</organism>
<dbReference type="OrthoDB" id="9806926at2"/>
<keyword evidence="6 8" id="KW-1133">Transmembrane helix</keyword>
<feature type="transmembrane region" description="Helical" evidence="8">
    <location>
        <begin position="395"/>
        <end position="414"/>
    </location>
</feature>
<accession>A0A0X3V1H4</accession>
<comment type="subcellular location">
    <subcellularLocation>
        <location evidence="1 8">Cell membrane</location>
        <topology evidence="1 8">Multi-pass membrane protein</topology>
    </subcellularLocation>
</comment>
<dbReference type="GO" id="GO:0005886">
    <property type="term" value="C:plasma membrane"/>
    <property type="evidence" value="ECO:0007669"/>
    <property type="project" value="UniProtKB-SubCell"/>
</dbReference>
<evidence type="ECO:0000256" key="5">
    <source>
        <dbReference type="ARBA" id="ARBA00022692"/>
    </source>
</evidence>
<gene>
    <name evidence="9" type="ORF">ADL12_17275</name>
</gene>